<comment type="caution">
    <text evidence="1">The sequence shown here is derived from an EMBL/GenBank/DDBJ whole genome shotgun (WGS) entry which is preliminary data.</text>
</comment>
<dbReference type="OrthoDB" id="7847670at2"/>
<accession>A0A261S9I4</accession>
<organism evidence="1 2">
    <name type="scientific">Bordetella genomosp. 1</name>
    <dbReference type="NCBI Taxonomy" id="1395607"/>
    <lineage>
        <taxon>Bacteria</taxon>
        <taxon>Pseudomonadati</taxon>
        <taxon>Pseudomonadota</taxon>
        <taxon>Betaproteobacteria</taxon>
        <taxon>Burkholderiales</taxon>
        <taxon>Alcaligenaceae</taxon>
        <taxon>Bordetella</taxon>
    </lineage>
</organism>
<evidence type="ECO:0000313" key="1">
    <source>
        <dbReference type="EMBL" id="OZI33063.1"/>
    </source>
</evidence>
<dbReference type="Proteomes" id="UP000217005">
    <property type="component" value="Unassembled WGS sequence"/>
</dbReference>
<proteinExistence type="predicted"/>
<gene>
    <name evidence="1" type="ORF">CEG14_19590</name>
</gene>
<dbReference type="EMBL" id="NEVL01000004">
    <property type="protein sequence ID" value="OZI33063.1"/>
    <property type="molecule type" value="Genomic_DNA"/>
</dbReference>
<evidence type="ECO:0008006" key="3">
    <source>
        <dbReference type="Google" id="ProtNLM"/>
    </source>
</evidence>
<dbReference type="InterPro" id="IPR025683">
    <property type="entry name" value="Protein_beta"/>
</dbReference>
<name>A0A261S9I4_9BORD</name>
<protein>
    <recommendedName>
        <fullName evidence="3">Protein beta</fullName>
    </recommendedName>
</protein>
<dbReference type="RefSeq" id="WP_094828058.1">
    <property type="nucleotide sequence ID" value="NZ_NEVL01000004.1"/>
</dbReference>
<sequence length="355" mass="39963">MTSIDFEDLRYYPALRTPGAEIRGLSMLDEARKARIIPLITLGKWPKSDDFSRSLSKAREAMGNQPFFLDLPDDVRHHSSTSIALADSAENFSAWREFVGAHSNVIPVVQTSQGNRRQIVQQALSLEEAHQYLGFRIRDFQRDTPLVIAALSALTRVQNAMVFVDAQYIRSALPAYIAAVTAAINSIRTEVPETQITVLSTSFPSARTQFFDASRERGTIPILDRELHQSIGGNSVASYGDYGSIHAVIYDDQPIMKWSPTIDYAQEYDWVFERRPGKESNTEGYREAAQGLLNRFPHVEQSDIWGDQMILEAAEGQPFGASPQSWISVRVNLHLTRQIDLAYQAPDDSEDEFDF</sequence>
<reference evidence="1 2" key="1">
    <citation type="submission" date="2017-05" db="EMBL/GenBank/DDBJ databases">
        <title>Complete and WGS of Bordetella genogroups.</title>
        <authorList>
            <person name="Spilker T."/>
            <person name="LiPuma J."/>
        </authorList>
    </citation>
    <scope>NUCLEOTIDE SEQUENCE [LARGE SCALE GENOMIC DNA]</scope>
    <source>
        <strain evidence="1 2">AU17610</strain>
    </source>
</reference>
<evidence type="ECO:0000313" key="2">
    <source>
        <dbReference type="Proteomes" id="UP000217005"/>
    </source>
</evidence>
<dbReference type="Pfam" id="PF14350">
    <property type="entry name" value="Beta_protein"/>
    <property type="match status" value="1"/>
</dbReference>
<dbReference type="AlphaFoldDB" id="A0A261S9I4"/>